<dbReference type="EC" id="3.4.11.5" evidence="4 11"/>
<evidence type="ECO:0000256" key="4">
    <source>
        <dbReference type="ARBA" id="ARBA00012568"/>
    </source>
</evidence>
<feature type="active site" evidence="12">
    <location>
        <position position="262"/>
    </location>
</feature>
<dbReference type="InterPro" id="IPR002410">
    <property type="entry name" value="Peptidase_S33"/>
</dbReference>
<evidence type="ECO:0000256" key="7">
    <source>
        <dbReference type="ARBA" id="ARBA00022490"/>
    </source>
</evidence>
<comment type="caution">
    <text evidence="15">The sequence shown here is derived from an EMBL/GenBank/DDBJ whole genome shotgun (WGS) entry which is preliminary data.</text>
</comment>
<evidence type="ECO:0000256" key="10">
    <source>
        <dbReference type="ARBA" id="ARBA00029605"/>
    </source>
</evidence>
<dbReference type="PANTHER" id="PTHR43722:SF1">
    <property type="entry name" value="PROLINE IMINOPEPTIDASE"/>
    <property type="match status" value="1"/>
</dbReference>
<dbReference type="Pfam" id="PF00561">
    <property type="entry name" value="Abhydrolase_1"/>
    <property type="match status" value="1"/>
</dbReference>
<reference evidence="15 16" key="1">
    <citation type="submission" date="2017-02" db="EMBL/GenBank/DDBJ databases">
        <title>Chromobacterium haemolyticum H5244.</title>
        <authorList>
            <person name="Gulvik C.A."/>
        </authorList>
    </citation>
    <scope>NUCLEOTIDE SEQUENCE [LARGE SCALE GENOMIC DNA]</scope>
    <source>
        <strain evidence="15 16">H5244</strain>
    </source>
</reference>
<gene>
    <name evidence="15" type="ORF">B0T45_08915</name>
</gene>
<proteinExistence type="inferred from homology"/>
<evidence type="ECO:0000256" key="12">
    <source>
        <dbReference type="PIRSR" id="PIRSR006431-1"/>
    </source>
</evidence>
<evidence type="ECO:0000256" key="9">
    <source>
        <dbReference type="ARBA" id="ARBA00022801"/>
    </source>
</evidence>
<dbReference type="EMBL" id="MUKV01000008">
    <property type="protein sequence ID" value="OQS41391.1"/>
    <property type="molecule type" value="Genomic_DNA"/>
</dbReference>
<dbReference type="PRINTS" id="PR00793">
    <property type="entry name" value="PROAMNOPTASE"/>
</dbReference>
<evidence type="ECO:0000256" key="3">
    <source>
        <dbReference type="ARBA" id="ARBA00010088"/>
    </source>
</evidence>
<keyword evidence="9 11" id="KW-0378">Hydrolase</keyword>
<evidence type="ECO:0000256" key="1">
    <source>
        <dbReference type="ARBA" id="ARBA00001585"/>
    </source>
</evidence>
<dbReference type="InterPro" id="IPR005944">
    <property type="entry name" value="Pro_iminopeptidase"/>
</dbReference>
<evidence type="ECO:0000256" key="5">
    <source>
        <dbReference type="ARBA" id="ARBA00021843"/>
    </source>
</evidence>
<dbReference type="InterPro" id="IPR000073">
    <property type="entry name" value="AB_hydrolase_1"/>
</dbReference>
<dbReference type="AlphaFoldDB" id="A0A1W0D300"/>
<dbReference type="SUPFAM" id="SSF53474">
    <property type="entry name" value="alpha/beta-Hydrolases"/>
    <property type="match status" value="1"/>
</dbReference>
<dbReference type="PRINTS" id="PR00111">
    <property type="entry name" value="ABHYDROLASE"/>
</dbReference>
<organism evidence="15 16">
    <name type="scientific">Chromobacterium haemolyticum</name>
    <dbReference type="NCBI Taxonomy" id="394935"/>
    <lineage>
        <taxon>Bacteria</taxon>
        <taxon>Pseudomonadati</taxon>
        <taxon>Pseudomonadota</taxon>
        <taxon>Betaproteobacteria</taxon>
        <taxon>Neisseriales</taxon>
        <taxon>Chromobacteriaceae</taxon>
        <taxon>Chromobacterium</taxon>
    </lineage>
</organism>
<keyword evidence="7 11" id="KW-0963">Cytoplasm</keyword>
<dbReference type="GO" id="GO:0005737">
    <property type="term" value="C:cytoplasm"/>
    <property type="evidence" value="ECO:0007669"/>
    <property type="project" value="UniProtKB-SubCell"/>
</dbReference>
<name>A0A1W0D300_9NEIS</name>
<evidence type="ECO:0000256" key="13">
    <source>
        <dbReference type="RuleBase" id="RU003421"/>
    </source>
</evidence>
<dbReference type="PIRSF" id="PIRSF006431">
    <property type="entry name" value="Pept_S33"/>
    <property type="match status" value="1"/>
</dbReference>
<dbReference type="GO" id="GO:0006508">
    <property type="term" value="P:proteolysis"/>
    <property type="evidence" value="ECO:0007669"/>
    <property type="project" value="UniProtKB-KW"/>
</dbReference>
<evidence type="ECO:0000256" key="11">
    <source>
        <dbReference type="PIRNR" id="PIRNR006431"/>
    </source>
</evidence>
<dbReference type="InterPro" id="IPR029058">
    <property type="entry name" value="AB_hydrolase_fold"/>
</dbReference>
<feature type="active site" description="Nucleophile" evidence="12">
    <location>
        <position position="108"/>
    </location>
</feature>
<accession>A0A1W0D300</accession>
<evidence type="ECO:0000313" key="15">
    <source>
        <dbReference type="EMBL" id="OQS41391.1"/>
    </source>
</evidence>
<feature type="active site" description="Proton donor" evidence="12">
    <location>
        <position position="290"/>
    </location>
</feature>
<comment type="catalytic activity">
    <reaction evidence="1 11 13">
        <text>Release of N-terminal proline from a peptide.</text>
        <dbReference type="EC" id="3.4.11.5"/>
    </reaction>
</comment>
<dbReference type="GO" id="GO:0004177">
    <property type="term" value="F:aminopeptidase activity"/>
    <property type="evidence" value="ECO:0007669"/>
    <property type="project" value="UniProtKB-UniRule"/>
</dbReference>
<evidence type="ECO:0000313" key="16">
    <source>
        <dbReference type="Proteomes" id="UP000192721"/>
    </source>
</evidence>
<dbReference type="Proteomes" id="UP000192721">
    <property type="component" value="Unassembled WGS sequence"/>
</dbReference>
<evidence type="ECO:0000256" key="6">
    <source>
        <dbReference type="ARBA" id="ARBA00022438"/>
    </source>
</evidence>
<feature type="domain" description="AB hydrolase-1" evidence="14">
    <location>
        <begin position="36"/>
        <end position="291"/>
    </location>
</feature>
<sequence>MLYPPIAPFASGMLPLDGLHAMYWEQCGLPQGYPALYLHGGPGDGCVPACRQLFDPGFYRAVLFDQRGSGRSTPRGELRDNSTAHLMADIERLREHLGIERWLVFGGSWGSTLALAYAQAHPDRVSGLILRGIFLGERSEIDWFLHGMGQFFPEEWQRFVAPIPEAERGDLLAAYYRRLTDPDPVVHLPACRAWGRYEGACVALRPNADAAERAGSEYVALSLARLEAHYFVNRVFLPEGALLAGLARIRHIPAAIVQGRYDVVCPPVTALRLAQAWPQAHYELVEAAGHSLWEPDILDALLRQLERFRDAHLAGRV</sequence>
<evidence type="ECO:0000256" key="2">
    <source>
        <dbReference type="ARBA" id="ARBA00004496"/>
    </source>
</evidence>
<evidence type="ECO:0000259" key="14">
    <source>
        <dbReference type="Pfam" id="PF00561"/>
    </source>
</evidence>
<dbReference type="RefSeq" id="WP_081555234.1">
    <property type="nucleotide sequence ID" value="NZ_MUKV01000008.1"/>
</dbReference>
<dbReference type="PANTHER" id="PTHR43722">
    <property type="entry name" value="PROLINE IMINOPEPTIDASE"/>
    <property type="match status" value="1"/>
</dbReference>
<comment type="subcellular location">
    <subcellularLocation>
        <location evidence="2 11">Cytoplasm</location>
    </subcellularLocation>
</comment>
<dbReference type="Gene3D" id="3.40.50.1820">
    <property type="entry name" value="alpha/beta hydrolase"/>
    <property type="match status" value="1"/>
</dbReference>
<keyword evidence="8 11" id="KW-0645">Protease</keyword>
<protein>
    <recommendedName>
        <fullName evidence="5 11">Proline iminopeptidase</fullName>
        <shortName evidence="11">PIP</shortName>
        <ecNumber evidence="4 11">3.4.11.5</ecNumber>
    </recommendedName>
    <alternativeName>
        <fullName evidence="10 11">Prolyl aminopeptidase</fullName>
    </alternativeName>
</protein>
<keyword evidence="6 11" id="KW-0031">Aminopeptidase</keyword>
<evidence type="ECO:0000256" key="8">
    <source>
        <dbReference type="ARBA" id="ARBA00022670"/>
    </source>
</evidence>
<comment type="similarity">
    <text evidence="3 11 13">Belongs to the peptidase S33 family.</text>
</comment>
<dbReference type="NCBIfam" id="TIGR01249">
    <property type="entry name" value="pro_imino_pep_1"/>
    <property type="match status" value="1"/>
</dbReference>